<evidence type="ECO:0000313" key="3">
    <source>
        <dbReference type="Proteomes" id="UP000526184"/>
    </source>
</evidence>
<protein>
    <submittedName>
        <fullName evidence="2">Competence/damage-inducible protein A</fullName>
    </submittedName>
</protein>
<dbReference type="EMBL" id="JABMKT010000013">
    <property type="protein sequence ID" value="NYV27827.1"/>
    <property type="molecule type" value="Genomic_DNA"/>
</dbReference>
<dbReference type="InterPro" id="IPR001453">
    <property type="entry name" value="MoaB/Mog_dom"/>
</dbReference>
<reference evidence="2 3" key="1">
    <citation type="submission" date="2020-05" db="EMBL/GenBank/DDBJ databases">
        <title>Streptobacillus felis strain LHL191014123.</title>
        <authorList>
            <person name="Fawzy A."/>
            <person name="Rau J."/>
            <person name="Risse K."/>
            <person name="Schauerte N."/>
            <person name="Geiger C."/>
            <person name="Blom J."/>
            <person name="Imirzalioglu C."/>
            <person name="Falgenhauer J."/>
            <person name="Bach A."/>
            <person name="Herden C."/>
            <person name="Eisenberg T."/>
        </authorList>
    </citation>
    <scope>NUCLEOTIDE SEQUENCE [LARGE SCALE GENOMIC DNA]</scope>
    <source>
        <strain evidence="2 3">LHL191014123</strain>
    </source>
</reference>
<dbReference type="Pfam" id="PF18146">
    <property type="entry name" value="CinA_KH"/>
    <property type="match status" value="1"/>
</dbReference>
<dbReference type="PANTHER" id="PTHR13939">
    <property type="entry name" value="NICOTINAMIDE-NUCLEOTIDE AMIDOHYDROLASE PNCC"/>
    <property type="match status" value="1"/>
</dbReference>
<proteinExistence type="predicted"/>
<dbReference type="Gene3D" id="3.40.980.10">
    <property type="entry name" value="MoaB/Mog-like domain"/>
    <property type="match status" value="1"/>
</dbReference>
<dbReference type="RefSeq" id="WP_180135847.1">
    <property type="nucleotide sequence ID" value="NZ_JABMKT010000013.1"/>
</dbReference>
<dbReference type="InterPro" id="IPR008135">
    <property type="entry name" value="Competence-induced_CinA"/>
</dbReference>
<dbReference type="SUPFAM" id="SSF53218">
    <property type="entry name" value="Molybdenum cofactor biosynthesis proteins"/>
    <property type="match status" value="1"/>
</dbReference>
<accession>A0A7Z0PFX4</accession>
<dbReference type="InterPro" id="IPR050101">
    <property type="entry name" value="CinA"/>
</dbReference>
<name>A0A7Z0PFX4_9FUSO</name>
<dbReference type="Pfam" id="PF00994">
    <property type="entry name" value="MoCF_biosynth"/>
    <property type="match status" value="1"/>
</dbReference>
<dbReference type="NCBIfam" id="TIGR00177">
    <property type="entry name" value="molyb_syn"/>
    <property type="match status" value="1"/>
</dbReference>
<dbReference type="PIRSF" id="PIRSF006728">
    <property type="entry name" value="CinA"/>
    <property type="match status" value="1"/>
</dbReference>
<keyword evidence="3" id="KW-1185">Reference proteome</keyword>
<dbReference type="Gene3D" id="3.30.70.2860">
    <property type="match status" value="1"/>
</dbReference>
<evidence type="ECO:0000313" key="2">
    <source>
        <dbReference type="EMBL" id="NYV27827.1"/>
    </source>
</evidence>
<evidence type="ECO:0000259" key="1">
    <source>
        <dbReference type="SMART" id="SM00852"/>
    </source>
</evidence>
<comment type="caution">
    <text evidence="2">The sequence shown here is derived from an EMBL/GenBank/DDBJ whole genome shotgun (WGS) entry which is preliminary data.</text>
</comment>
<dbReference type="PANTHER" id="PTHR13939:SF0">
    <property type="entry name" value="NMN AMIDOHYDROLASE-LIKE PROTEIN YFAY"/>
    <property type="match status" value="1"/>
</dbReference>
<dbReference type="Proteomes" id="UP000526184">
    <property type="component" value="Unassembled WGS sequence"/>
</dbReference>
<sequence>MNVGIISVGTEIIIGDILNTNVHYLSKELAKLGINVYSHISIGDNEDRLTKVIDDSFKMVDTLILTGGLGPTDDDITKEVAAKYLGIRLELCEKEWERIREYGRKYSPTNEATRNNIKQAMLPIDSIILPNIVGTAPGAIMEREGKRIIILPGPPGEMKSMYQNALKPYLKKYSDKKIISKYIRIYGIGESALEEKLDYILKNQKDVTVALYAKSGEVLIRVTTSNKTMDDVMEVVENIKEICEEYIYLIGDDDISESQSELPNIFSKKVEKYASLEIFESGTFGLLTQTLTKSENVARILKQSKVVLSPKEGIEEILANMNEEINIAVISDSNIHNNNLTDDVKGVIGIKIKDEIHISNFHFKGVMDRVIVRVVSETLNKCIKNM</sequence>
<feature type="domain" description="MoaB/Mog" evidence="1">
    <location>
        <begin position="4"/>
        <end position="173"/>
    </location>
</feature>
<gene>
    <name evidence="2" type="ORF">HP397_03180</name>
</gene>
<dbReference type="SMART" id="SM00852">
    <property type="entry name" value="MoCF_biosynth"/>
    <property type="match status" value="1"/>
</dbReference>
<dbReference type="InterPro" id="IPR041424">
    <property type="entry name" value="CinA_KH"/>
</dbReference>
<dbReference type="AlphaFoldDB" id="A0A7Z0PFX4"/>
<organism evidence="2 3">
    <name type="scientific">Streptobacillus felis</name>
    <dbReference type="NCBI Taxonomy" id="1384509"/>
    <lineage>
        <taxon>Bacteria</taxon>
        <taxon>Fusobacteriati</taxon>
        <taxon>Fusobacteriota</taxon>
        <taxon>Fusobacteriia</taxon>
        <taxon>Fusobacteriales</taxon>
        <taxon>Leptotrichiaceae</taxon>
        <taxon>Streptobacillus</taxon>
    </lineage>
</organism>
<dbReference type="CDD" id="cd00885">
    <property type="entry name" value="cinA"/>
    <property type="match status" value="1"/>
</dbReference>
<dbReference type="InterPro" id="IPR036425">
    <property type="entry name" value="MoaB/Mog-like_dom_sf"/>
</dbReference>